<evidence type="ECO:0000256" key="1">
    <source>
        <dbReference type="SAM" id="MobiDB-lite"/>
    </source>
</evidence>
<organism evidence="2 3">
    <name type="scientific">Chlorella sorokiniana</name>
    <name type="common">Freshwater green alga</name>
    <dbReference type="NCBI Taxonomy" id="3076"/>
    <lineage>
        <taxon>Eukaryota</taxon>
        <taxon>Viridiplantae</taxon>
        <taxon>Chlorophyta</taxon>
        <taxon>core chlorophytes</taxon>
        <taxon>Trebouxiophyceae</taxon>
        <taxon>Chlorellales</taxon>
        <taxon>Chlorellaceae</taxon>
        <taxon>Chlorella clade</taxon>
        <taxon>Chlorella</taxon>
    </lineage>
</organism>
<name>A0A2P6TNS1_CHLSO</name>
<keyword evidence="3" id="KW-1185">Reference proteome</keyword>
<sequence length="404" mass="44251">MTIAFHTADTKYANAINEKISLVLIVNEATGQERGFSSMFAAARFINVGLLKFTSSTAWFRNGDCPTDALGRRSRIVVLDGVVEGGQQVFPAGPARITIMGDRTETAAEARRQNYINCCDTRLQVRCRGSKSRLGLFLDENDIPIYRTFDFEQDLPANSLAIATDLSYLDGLLADGSMNLHSNGGLVITWAQAREQPLRMIAEANAHRGATFTGPYANGFRQDGSQCVIYHMCIRGKKAQQLLEDVLRESACFEWMLQKKRMIELLLSFSREKAGLDAQGRRRLISYIRRRSRQLRPAAWNDWAQLEEDGDLELVEDAEDVVEGSDDEDVLLAPSGDEEGSGSDGAAAVEKEGDEDDSMAGSSASDTGSEEEDESEGGSSASDDGSGYEDEAEDEDEGDAMEST</sequence>
<feature type="compositionally biased region" description="Acidic residues" evidence="1">
    <location>
        <begin position="386"/>
        <end position="404"/>
    </location>
</feature>
<accession>A0A2P6TNS1</accession>
<feature type="region of interest" description="Disordered" evidence="1">
    <location>
        <begin position="321"/>
        <end position="404"/>
    </location>
</feature>
<proteinExistence type="predicted"/>
<evidence type="ECO:0000313" key="2">
    <source>
        <dbReference type="EMBL" id="PRW50985.1"/>
    </source>
</evidence>
<comment type="caution">
    <text evidence="2">The sequence shown here is derived from an EMBL/GenBank/DDBJ whole genome shotgun (WGS) entry which is preliminary data.</text>
</comment>
<gene>
    <name evidence="2" type="ORF">C2E21_5538</name>
</gene>
<evidence type="ECO:0000313" key="3">
    <source>
        <dbReference type="Proteomes" id="UP000239899"/>
    </source>
</evidence>
<protein>
    <submittedName>
        <fullName evidence="2">Uncharacterized protein</fullName>
    </submittedName>
</protein>
<dbReference type="EMBL" id="LHPG02000010">
    <property type="protein sequence ID" value="PRW50985.1"/>
    <property type="molecule type" value="Genomic_DNA"/>
</dbReference>
<dbReference type="Proteomes" id="UP000239899">
    <property type="component" value="Unassembled WGS sequence"/>
</dbReference>
<feature type="compositionally biased region" description="Acidic residues" evidence="1">
    <location>
        <begin position="321"/>
        <end position="341"/>
    </location>
</feature>
<reference evidence="2 3" key="1">
    <citation type="journal article" date="2018" name="Plant J.">
        <title>Genome sequences of Chlorella sorokiniana UTEX 1602 and Micractinium conductrix SAG 241.80: implications to maltose excretion by a green alga.</title>
        <authorList>
            <person name="Arriola M.B."/>
            <person name="Velmurugan N."/>
            <person name="Zhang Y."/>
            <person name="Plunkett M.H."/>
            <person name="Hondzo H."/>
            <person name="Barney B.M."/>
        </authorList>
    </citation>
    <scope>NUCLEOTIDE SEQUENCE [LARGE SCALE GENOMIC DNA]</scope>
    <source>
        <strain evidence="3">UTEX 1602</strain>
    </source>
</reference>
<dbReference type="AlphaFoldDB" id="A0A2P6TNS1"/>